<comment type="subunit">
    <text evidence="7">The basal body constitutes a major portion of the flagellar organelle and consists of a number of rings mounted on a central rod.</text>
</comment>
<keyword evidence="10" id="KW-0282">Flagellum</keyword>
<dbReference type="InterPro" id="IPR019776">
    <property type="entry name" value="Flagellar_basal_body_rod_CS"/>
</dbReference>
<dbReference type="Proteomes" id="UP000484255">
    <property type="component" value="Unassembled WGS sequence"/>
</dbReference>
<dbReference type="InterPro" id="IPR010930">
    <property type="entry name" value="Flg_bb/hook_C_dom"/>
</dbReference>
<keyword evidence="11" id="KW-1185">Reference proteome</keyword>
<dbReference type="GO" id="GO:0030694">
    <property type="term" value="C:bacterial-type flagellum basal body, rod"/>
    <property type="evidence" value="ECO:0007669"/>
    <property type="project" value="InterPro"/>
</dbReference>
<evidence type="ECO:0000256" key="3">
    <source>
        <dbReference type="ARBA" id="ARBA00014376"/>
    </source>
</evidence>
<evidence type="ECO:0000313" key="10">
    <source>
        <dbReference type="EMBL" id="NDY89960.1"/>
    </source>
</evidence>
<dbReference type="Pfam" id="PF06429">
    <property type="entry name" value="Flg_bbr_C"/>
    <property type="match status" value="1"/>
</dbReference>
<dbReference type="PANTHER" id="PTHR30435">
    <property type="entry name" value="FLAGELLAR PROTEIN"/>
    <property type="match status" value="1"/>
</dbReference>
<gene>
    <name evidence="10" type="primary">flgC</name>
    <name evidence="10" type="ORF">G3A44_01990</name>
</gene>
<reference evidence="10 11" key="1">
    <citation type="submission" date="2020-02" db="EMBL/GenBank/DDBJ databases">
        <title>Ideonella bacterium strain TBM-1.</title>
        <authorList>
            <person name="Chen W.-M."/>
        </authorList>
    </citation>
    <scope>NUCLEOTIDE SEQUENCE [LARGE SCALE GENOMIC DNA]</scope>
    <source>
        <strain evidence="10 11">TBM-1</strain>
    </source>
</reference>
<evidence type="ECO:0000256" key="1">
    <source>
        <dbReference type="ARBA" id="ARBA00004117"/>
    </source>
</evidence>
<comment type="caution">
    <text evidence="10">The sequence shown here is derived from an EMBL/GenBank/DDBJ whole genome shotgun (WGS) entry which is preliminary data.</text>
</comment>
<name>A0A7C9TGV1_9BURK</name>
<dbReference type="PIRSF" id="PIRSF002889">
    <property type="entry name" value="Rod_FlgB"/>
    <property type="match status" value="1"/>
</dbReference>
<dbReference type="PROSITE" id="PS00588">
    <property type="entry name" value="FLAGELLA_BB_ROD"/>
    <property type="match status" value="1"/>
</dbReference>
<sequence length="149" mass="15685">MSMFKVFDISGSAVSAQSQRLNVVASNLANVDTVAGPDGSPYKARQVVFQTALMAAAGNVSAGRDDPTLTTSAGVRVSTITEDQTPGRKVLDPAHPQADGEGYVTYSNVNAVEEMVNMISSSRSYQNNLEVMNTAKSLLLKTIQLGQGS</sequence>
<dbReference type="GO" id="GO:0071978">
    <property type="term" value="P:bacterial-type flagellum-dependent swarming motility"/>
    <property type="evidence" value="ECO:0007669"/>
    <property type="project" value="TreeGrafter"/>
</dbReference>
<comment type="subunit">
    <text evidence="6">The basal body constitutes a major portion of the flagellar organelle and consists of four rings (L,P,S, and M) mounted on a central rod. The rod consists of about 26 subunits of FlgG in the distal portion, and FlgB, FlgC and FlgF are thought to build up the proximal portion of the rod with about 6 subunits each.</text>
</comment>
<evidence type="ECO:0000256" key="5">
    <source>
        <dbReference type="ARBA" id="ARBA00024934"/>
    </source>
</evidence>
<dbReference type="Pfam" id="PF00460">
    <property type="entry name" value="Flg_bb_rod"/>
    <property type="match status" value="1"/>
</dbReference>
<evidence type="ECO:0000259" key="8">
    <source>
        <dbReference type="Pfam" id="PF00460"/>
    </source>
</evidence>
<dbReference type="InterPro" id="IPR006299">
    <property type="entry name" value="FlgC"/>
</dbReference>
<feature type="domain" description="Flagellar basal body rod protein N-terminal" evidence="8">
    <location>
        <begin position="8"/>
        <end position="34"/>
    </location>
</feature>
<feature type="domain" description="Flagellar basal-body/hook protein C-terminal" evidence="9">
    <location>
        <begin position="102"/>
        <end position="145"/>
    </location>
</feature>
<dbReference type="EMBL" id="JAAGOH010000001">
    <property type="protein sequence ID" value="NDY89960.1"/>
    <property type="molecule type" value="Genomic_DNA"/>
</dbReference>
<proteinExistence type="inferred from homology"/>
<protein>
    <recommendedName>
        <fullName evidence="3 7">Flagellar basal body rod protein FlgB</fullName>
    </recommendedName>
</protein>
<keyword evidence="10" id="KW-0969">Cilium</keyword>
<comment type="function">
    <text evidence="5 7">Structural component of flagellum, the bacterial motility apparatus. Part of the rod structure of flagellar basal body.</text>
</comment>
<dbReference type="AlphaFoldDB" id="A0A7C9TGV1"/>
<accession>A0A7C9TGV1</accession>
<comment type="subcellular location">
    <subcellularLocation>
        <location evidence="1 7">Bacterial flagellum basal body</location>
    </subcellularLocation>
</comment>
<evidence type="ECO:0000256" key="4">
    <source>
        <dbReference type="ARBA" id="ARBA00023143"/>
    </source>
</evidence>
<dbReference type="PANTHER" id="PTHR30435:SF2">
    <property type="entry name" value="FLAGELLAR BASAL-BODY ROD PROTEIN FLGC"/>
    <property type="match status" value="1"/>
</dbReference>
<keyword evidence="10" id="KW-0966">Cell projection</keyword>
<dbReference type="InterPro" id="IPR001444">
    <property type="entry name" value="Flag_bb_rod_N"/>
</dbReference>
<dbReference type="NCBIfam" id="TIGR01395">
    <property type="entry name" value="FlgC"/>
    <property type="match status" value="1"/>
</dbReference>
<evidence type="ECO:0000313" key="11">
    <source>
        <dbReference type="Proteomes" id="UP000484255"/>
    </source>
</evidence>
<evidence type="ECO:0000256" key="7">
    <source>
        <dbReference type="PIRNR" id="PIRNR002889"/>
    </source>
</evidence>
<evidence type="ECO:0000259" key="9">
    <source>
        <dbReference type="Pfam" id="PF06429"/>
    </source>
</evidence>
<comment type="similarity">
    <text evidence="2 7">Belongs to the flagella basal body rod proteins family.</text>
</comment>
<evidence type="ECO:0000256" key="6">
    <source>
        <dbReference type="ARBA" id="ARBA00025933"/>
    </source>
</evidence>
<dbReference type="RefSeq" id="WP_163455796.1">
    <property type="nucleotide sequence ID" value="NZ_JAAGOH010000001.1"/>
</dbReference>
<keyword evidence="4 7" id="KW-0975">Bacterial flagellum</keyword>
<dbReference type="InterPro" id="IPR006300">
    <property type="entry name" value="FlgB"/>
</dbReference>
<organism evidence="10 11">
    <name type="scientific">Ideonella livida</name>
    <dbReference type="NCBI Taxonomy" id="2707176"/>
    <lineage>
        <taxon>Bacteria</taxon>
        <taxon>Pseudomonadati</taxon>
        <taxon>Pseudomonadota</taxon>
        <taxon>Betaproteobacteria</taxon>
        <taxon>Burkholderiales</taxon>
        <taxon>Sphaerotilaceae</taxon>
        <taxon>Ideonella</taxon>
    </lineage>
</organism>
<evidence type="ECO:0000256" key="2">
    <source>
        <dbReference type="ARBA" id="ARBA00009677"/>
    </source>
</evidence>